<name>A0ABT5ATZ2_9CYAN</name>
<dbReference type="Proteomes" id="UP001212499">
    <property type="component" value="Unassembled WGS sequence"/>
</dbReference>
<reference evidence="2 3" key="1">
    <citation type="submission" date="2023-01" db="EMBL/GenBank/DDBJ databases">
        <title>Genomes from the Australian National Cyanobacteria Reference Collection.</title>
        <authorList>
            <person name="Willis A."/>
            <person name="Lee E.M.F."/>
        </authorList>
    </citation>
    <scope>NUCLEOTIDE SEQUENCE [LARGE SCALE GENOMIC DNA]</scope>
    <source>
        <strain evidence="2 3">CS-1033</strain>
    </source>
</reference>
<keyword evidence="1" id="KW-0472">Membrane</keyword>
<dbReference type="RefSeq" id="WP_271734036.1">
    <property type="nucleotide sequence ID" value="NZ_JANQDP010000165.1"/>
</dbReference>
<feature type="transmembrane region" description="Helical" evidence="1">
    <location>
        <begin position="148"/>
        <end position="168"/>
    </location>
</feature>
<dbReference type="EMBL" id="JAQMUH010000158">
    <property type="protein sequence ID" value="MDB9540784.1"/>
    <property type="molecule type" value="Genomic_DNA"/>
</dbReference>
<feature type="transmembrane region" description="Helical" evidence="1">
    <location>
        <begin position="117"/>
        <end position="142"/>
    </location>
</feature>
<evidence type="ECO:0000256" key="1">
    <source>
        <dbReference type="SAM" id="Phobius"/>
    </source>
</evidence>
<feature type="transmembrane region" description="Helical" evidence="1">
    <location>
        <begin position="259"/>
        <end position="278"/>
    </location>
</feature>
<feature type="transmembrane region" description="Helical" evidence="1">
    <location>
        <begin position="395"/>
        <end position="416"/>
    </location>
</feature>
<feature type="transmembrane region" description="Helical" evidence="1">
    <location>
        <begin position="205"/>
        <end position="238"/>
    </location>
</feature>
<feature type="transmembrane region" description="Helical" evidence="1">
    <location>
        <begin position="326"/>
        <end position="348"/>
    </location>
</feature>
<gene>
    <name evidence="2" type="ORF">PN457_14165</name>
</gene>
<protein>
    <submittedName>
        <fullName evidence="2">Glycosyltransferase</fullName>
    </submittedName>
</protein>
<keyword evidence="1" id="KW-1133">Transmembrane helix</keyword>
<evidence type="ECO:0000313" key="3">
    <source>
        <dbReference type="Proteomes" id="UP001212499"/>
    </source>
</evidence>
<feature type="transmembrane region" description="Helical" evidence="1">
    <location>
        <begin position="428"/>
        <end position="449"/>
    </location>
</feature>
<keyword evidence="1" id="KW-0812">Transmembrane</keyword>
<comment type="caution">
    <text evidence="2">The sequence shown here is derived from an EMBL/GenBank/DDBJ whole genome shotgun (WGS) entry which is preliminary data.</text>
</comment>
<feature type="transmembrane region" description="Helical" evidence="1">
    <location>
        <begin position="175"/>
        <end position="193"/>
    </location>
</feature>
<sequence length="578" mass="64273">MYFNKNWRSTVSAPWFHPLLLLIWFIIGVALRFTNLTAKPPWIDEIATLVFSLGNSFLPIPLDQAIASDILLQPLQINPAAGVGDVIHHLLTEDSHPPIYFVMVHLWMKLFPHQEGIVSLFAARSFPALLGAVSIPCAYVLGKLAFRSALVGQLSAAMIAVSPYGIYLAQEARHYSLAILWVMGSLACLVIAINHLQNQTLLPMWLIVAWVSINALGIATHYFFVLTLSAIALVLIFVAGKQQTQAKNWVLFSPSWRRLYLIAAGTAVAGLVWLPTWLQNRHIGALTEWIQGERVGLSWISPIFQALATWITMISLLPVEAPQLTVIILSGLVMLIFFIWAIPILIAGLKVQLQNPETSFITQVFAGVILGAIALFFCFTYFLGIDITRGARYSFVYFPAVMILLGATLASCYQNPNIGQWGITGKQAVILIWVMGLLSAITVTFNLGYRKYYRPDLLVPVIEENSSQPVLIATTHKTLVQTGEMISIARELKFSGSQTNTQFILAHQDQDPNTSTIALGTTVKQLPRPFDLWLVNFHAPIGETVQQQCSLDFQNLPGVTGYEYQVYHCDKLPIARKF</sequence>
<feature type="transmembrane region" description="Helical" evidence="1">
    <location>
        <begin position="298"/>
        <end position="319"/>
    </location>
</feature>
<feature type="transmembrane region" description="Helical" evidence="1">
    <location>
        <begin position="360"/>
        <end position="383"/>
    </location>
</feature>
<accession>A0ABT5ATZ2</accession>
<evidence type="ECO:0000313" key="2">
    <source>
        <dbReference type="EMBL" id="MDB9540784.1"/>
    </source>
</evidence>
<keyword evidence="3" id="KW-1185">Reference proteome</keyword>
<proteinExistence type="predicted"/>
<feature type="transmembrane region" description="Helical" evidence="1">
    <location>
        <begin position="15"/>
        <end position="33"/>
    </location>
</feature>
<organism evidence="2 3">
    <name type="scientific">Anabaenopsis arnoldii</name>
    <dbReference type="NCBI Taxonomy" id="2152938"/>
    <lineage>
        <taxon>Bacteria</taxon>
        <taxon>Bacillati</taxon>
        <taxon>Cyanobacteriota</taxon>
        <taxon>Cyanophyceae</taxon>
        <taxon>Nostocales</taxon>
        <taxon>Nodulariaceae</taxon>
        <taxon>Anabaenopsis</taxon>
    </lineage>
</organism>